<organism evidence="2 3">
    <name type="scientific">Mitosporidium daphniae</name>
    <dbReference type="NCBI Taxonomy" id="1485682"/>
    <lineage>
        <taxon>Eukaryota</taxon>
        <taxon>Fungi</taxon>
        <taxon>Fungi incertae sedis</taxon>
        <taxon>Microsporidia</taxon>
        <taxon>Mitosporidium</taxon>
    </lineage>
</organism>
<dbReference type="AlphaFoldDB" id="A0A098VMK4"/>
<dbReference type="HOGENOM" id="CLU_642642_0_0_1"/>
<gene>
    <name evidence="2" type="ORF">DI09_92p120</name>
</gene>
<protein>
    <submittedName>
        <fullName evidence="2">Uncharacterized protein</fullName>
    </submittedName>
</protein>
<evidence type="ECO:0000313" key="2">
    <source>
        <dbReference type="EMBL" id="KGG50039.1"/>
    </source>
</evidence>
<comment type="caution">
    <text evidence="2">The sequence shown here is derived from an EMBL/GenBank/DDBJ whole genome shotgun (WGS) entry which is preliminary data.</text>
</comment>
<evidence type="ECO:0000313" key="3">
    <source>
        <dbReference type="Proteomes" id="UP000029725"/>
    </source>
</evidence>
<feature type="compositionally biased region" description="Basic and acidic residues" evidence="1">
    <location>
        <begin position="92"/>
        <end position="102"/>
    </location>
</feature>
<dbReference type="EMBL" id="JMKJ01000604">
    <property type="protein sequence ID" value="KGG50039.1"/>
    <property type="molecule type" value="Genomic_DNA"/>
</dbReference>
<dbReference type="RefSeq" id="XP_013236475.1">
    <property type="nucleotide sequence ID" value="XM_013381021.1"/>
</dbReference>
<dbReference type="GeneID" id="25261078"/>
<keyword evidence="3" id="KW-1185">Reference proteome</keyword>
<name>A0A098VMK4_9MICR</name>
<reference evidence="2 3" key="1">
    <citation type="submission" date="2014-04" db="EMBL/GenBank/DDBJ databases">
        <title>A new species of microsporidia sheds light on the evolution of extreme parasitism.</title>
        <authorList>
            <person name="Haag K.L."/>
            <person name="James T.Y."/>
            <person name="Larsson R."/>
            <person name="Schaer T.M."/>
            <person name="Refardt D."/>
            <person name="Pombert J.-F."/>
            <person name="Ebert D."/>
        </authorList>
    </citation>
    <scope>NUCLEOTIDE SEQUENCE [LARGE SCALE GENOMIC DNA]</scope>
    <source>
        <strain evidence="2 3">UGP3</strain>
        <tissue evidence="2">Spores</tissue>
    </source>
</reference>
<dbReference type="VEuPathDB" id="MicrosporidiaDB:DI09_92p120"/>
<evidence type="ECO:0000256" key="1">
    <source>
        <dbReference type="SAM" id="MobiDB-lite"/>
    </source>
</evidence>
<accession>A0A098VMK4</accession>
<feature type="region of interest" description="Disordered" evidence="1">
    <location>
        <begin position="77"/>
        <end position="143"/>
    </location>
</feature>
<sequence length="427" mass="47303">MQLSAVASPYPMKHCVLWLSGILCCLFVLQSLVSSEFISLTTFPHKDSNSYTPKYFDDNETPASLSNNSDVSFAAEKARNQEGKRGLKKRLIKEDSGSEKHRLSTKPCGASSDLTRPLLNKSRPEKSTIDAAGPDISDTPDSPHTPLDAAILRLFSEGLHKNPNLHYDPPGPPLLDAPKLMPNDMSMLYFLNNLSLIQNFFNQNQGSMPAKGLPYNLVPFLVKRNDVPFASNLSQNLNPPFSELDSSSAVQHPWHNETIFTKPLLDMMKAILEGQKNLTSVISQLGNSSITQLEDLRYSKLSPAAMSPQLPPSPQISPIMLAPTSVLQALASQLTSYKPSILKPVLLEQPSMQDFELQSGSKPMTFRDIFSSRQAYSQPIYQIQPRSAPKMYQPTAQNVFQQDPYFNPTNGRPDAGLYPQLGWGPLI</sequence>
<dbReference type="Proteomes" id="UP000029725">
    <property type="component" value="Unassembled WGS sequence"/>
</dbReference>
<proteinExistence type="predicted"/>